<accession>A0A4Z1G9A8</accession>
<keyword evidence="2" id="KW-1185">Reference proteome</keyword>
<gene>
    <name evidence="1" type="ORF">BPAE_0004g00190</name>
</gene>
<name>A0A4Z1G9A8_9HELO</name>
<evidence type="ECO:0000313" key="2">
    <source>
        <dbReference type="Proteomes" id="UP000297910"/>
    </source>
</evidence>
<evidence type="ECO:0000313" key="1">
    <source>
        <dbReference type="EMBL" id="TGO30711.1"/>
    </source>
</evidence>
<dbReference type="Proteomes" id="UP000297910">
    <property type="component" value="Unassembled WGS sequence"/>
</dbReference>
<protein>
    <submittedName>
        <fullName evidence="1">Uncharacterized protein</fullName>
    </submittedName>
</protein>
<dbReference type="AlphaFoldDB" id="A0A4Z1G9A8"/>
<sequence>MSCTFVATSLLSPFPSLIQKFILENDHDTALVAVEGRFCDWIGQSSGRPAPGAPGTDRQQDWSFLQPKDKFAASKKDLGFLENGYCTGHQITGQDSVNASKPTYRNRNSSVGIGPRIGLQTCIKAFLDSTIGDVKDSNGFKLNMRGSSQHFSLSRYSVKSQGATRPFVLQGSDVMLF</sequence>
<comment type="caution">
    <text evidence="1">The sequence shown here is derived from an EMBL/GenBank/DDBJ whole genome shotgun (WGS) entry which is preliminary data.</text>
</comment>
<proteinExistence type="predicted"/>
<dbReference type="EMBL" id="PQXI01000004">
    <property type="protein sequence ID" value="TGO30711.1"/>
    <property type="molecule type" value="Genomic_DNA"/>
</dbReference>
<reference evidence="1 2" key="1">
    <citation type="submission" date="2017-12" db="EMBL/GenBank/DDBJ databases">
        <title>Comparative genomics of Botrytis spp.</title>
        <authorList>
            <person name="Valero-Jimenez C.A."/>
            <person name="Tapia P."/>
            <person name="Veloso J."/>
            <person name="Silva-Moreno E."/>
            <person name="Staats M."/>
            <person name="Valdes J.H."/>
            <person name="Van Kan J.A.L."/>
        </authorList>
    </citation>
    <scope>NUCLEOTIDE SEQUENCE [LARGE SCALE GENOMIC DNA]</scope>
    <source>
        <strain evidence="1 2">Bp0003</strain>
    </source>
</reference>
<organism evidence="1 2">
    <name type="scientific">Botrytis paeoniae</name>
    <dbReference type="NCBI Taxonomy" id="278948"/>
    <lineage>
        <taxon>Eukaryota</taxon>
        <taxon>Fungi</taxon>
        <taxon>Dikarya</taxon>
        <taxon>Ascomycota</taxon>
        <taxon>Pezizomycotina</taxon>
        <taxon>Leotiomycetes</taxon>
        <taxon>Helotiales</taxon>
        <taxon>Sclerotiniaceae</taxon>
        <taxon>Botrytis</taxon>
    </lineage>
</organism>